<protein>
    <submittedName>
        <fullName evidence="1">Glycosyltransferase family 4 protein</fullName>
    </submittedName>
</protein>
<keyword evidence="2" id="KW-1185">Reference proteome</keyword>
<gene>
    <name evidence="1" type="ORF">IQ222_12765</name>
</gene>
<comment type="caution">
    <text evidence="1">The sequence shown here is derived from an EMBL/GenBank/DDBJ whole genome shotgun (WGS) entry which is preliminary data.</text>
</comment>
<accession>A0ACC5Q3M8</accession>
<organism evidence="1 2">
    <name type="scientific">Dolichospermum flos-aquae LEGE 04289</name>
    <dbReference type="NCBI Taxonomy" id="1828708"/>
    <lineage>
        <taxon>Bacteria</taxon>
        <taxon>Bacillati</taxon>
        <taxon>Cyanobacteriota</taxon>
        <taxon>Cyanophyceae</taxon>
        <taxon>Nostocales</taxon>
        <taxon>Aphanizomenonaceae</taxon>
        <taxon>Dolichospermum</taxon>
    </lineage>
</organism>
<evidence type="ECO:0000313" key="1">
    <source>
        <dbReference type="EMBL" id="MBE9219645.1"/>
    </source>
</evidence>
<dbReference type="EMBL" id="JADEWF010000041">
    <property type="protein sequence ID" value="MBE9219645.1"/>
    <property type="molecule type" value="Genomic_DNA"/>
</dbReference>
<proteinExistence type="predicted"/>
<sequence>MNFTEIVNLSSQSHKQSSLENIRVLVLFGGSELFGHERATIEIFRNLSQLGLKVRFVISSRLGHENIVPYLEQLGLEWIQVPFGTHWYYLHCLSTNFWGMLVTNIVLWRETQTWQPTHIYTGNWLNLTYAAPYIFLSSLPFVYRAGDDIPSSKKIHRLFNRLIFSCVNSLVCNCQFLANQISQKLPFLDPVVIYNHPSDRSEESNKPIELPKLPDGATLILFTGQISEHKGVPLLIESMINIIRSGQNVVLWLAGNAKWNPEFMKQLHSQVAILGLQDRICFLGFVNNTRLLFDLADIHVCPSIWDEPSPNVVFEAKEAGVASVVFSVGGIPELITHKVDGYICGNKTSESLVEALEWMLSDHNRLLAMGEAARNDYEARFGRERFLQQWADIFLQTLKN</sequence>
<name>A0ACC5Q3M8_DOLFA</name>
<dbReference type="Proteomes" id="UP000597867">
    <property type="component" value="Unassembled WGS sequence"/>
</dbReference>
<reference evidence="1" key="1">
    <citation type="submission" date="2020-10" db="EMBL/GenBank/DDBJ databases">
        <authorList>
            <person name="Castelo-Branco R."/>
            <person name="Eusebio N."/>
            <person name="Adriana R."/>
            <person name="Vieira A."/>
            <person name="Brugerolle De Fraissinette N."/>
            <person name="Rezende De Castro R."/>
            <person name="Schneider M.P."/>
            <person name="Vasconcelos V."/>
            <person name="Leao P.N."/>
        </authorList>
    </citation>
    <scope>NUCLEOTIDE SEQUENCE</scope>
    <source>
        <strain evidence="1">LEGE 04289</strain>
    </source>
</reference>
<evidence type="ECO:0000313" key="2">
    <source>
        <dbReference type="Proteomes" id="UP000597867"/>
    </source>
</evidence>